<dbReference type="RefSeq" id="WP_115773492.1">
    <property type="nucleotide sequence ID" value="NZ_PIOC01000017.1"/>
</dbReference>
<protein>
    <submittedName>
        <fullName evidence="3">Uncharacterized protein</fullName>
    </submittedName>
</protein>
<gene>
    <name evidence="3" type="ORF">CWR48_12085</name>
</gene>
<evidence type="ECO:0000256" key="1">
    <source>
        <dbReference type="SAM" id="MobiDB-lite"/>
    </source>
</evidence>
<dbReference type="AlphaFoldDB" id="A0A3D8PQD6"/>
<organism evidence="3 4">
    <name type="scientific">Oceanobacillus arenosus</name>
    <dbReference type="NCBI Taxonomy" id="1229153"/>
    <lineage>
        <taxon>Bacteria</taxon>
        <taxon>Bacillati</taxon>
        <taxon>Bacillota</taxon>
        <taxon>Bacilli</taxon>
        <taxon>Bacillales</taxon>
        <taxon>Bacillaceae</taxon>
        <taxon>Oceanobacillus</taxon>
    </lineage>
</organism>
<reference evidence="4" key="1">
    <citation type="submission" date="2017-11" db="EMBL/GenBank/DDBJ databases">
        <authorList>
            <person name="Zhu W."/>
        </authorList>
    </citation>
    <scope>NUCLEOTIDE SEQUENCE [LARGE SCALE GENOMIC DNA]</scope>
    <source>
        <strain evidence="4">CAU 1183</strain>
    </source>
</reference>
<proteinExistence type="predicted"/>
<evidence type="ECO:0000256" key="2">
    <source>
        <dbReference type="SAM" id="Phobius"/>
    </source>
</evidence>
<feature type="transmembrane region" description="Helical" evidence="2">
    <location>
        <begin position="6"/>
        <end position="24"/>
    </location>
</feature>
<name>A0A3D8PQD6_9BACI</name>
<evidence type="ECO:0000313" key="3">
    <source>
        <dbReference type="EMBL" id="RDW18313.1"/>
    </source>
</evidence>
<keyword evidence="2" id="KW-0812">Transmembrane</keyword>
<sequence length="66" mass="6960">MDKNGMWLPLIASVGVGAATFYTMTKNDQGLGQAVQSMLPFMSNMGGNSHKSNNNKSGNLGTYGMS</sequence>
<dbReference type="EMBL" id="PIOC01000017">
    <property type="protein sequence ID" value="RDW18313.1"/>
    <property type="molecule type" value="Genomic_DNA"/>
</dbReference>
<dbReference type="Proteomes" id="UP000257143">
    <property type="component" value="Unassembled WGS sequence"/>
</dbReference>
<evidence type="ECO:0000313" key="4">
    <source>
        <dbReference type="Proteomes" id="UP000257143"/>
    </source>
</evidence>
<accession>A0A3D8PQD6</accession>
<feature type="region of interest" description="Disordered" evidence="1">
    <location>
        <begin position="45"/>
        <end position="66"/>
    </location>
</feature>
<keyword evidence="2" id="KW-0472">Membrane</keyword>
<keyword evidence="4" id="KW-1185">Reference proteome</keyword>
<feature type="compositionally biased region" description="Low complexity" evidence="1">
    <location>
        <begin position="45"/>
        <end position="60"/>
    </location>
</feature>
<dbReference type="OrthoDB" id="2991071at2"/>
<comment type="caution">
    <text evidence="3">The sequence shown here is derived from an EMBL/GenBank/DDBJ whole genome shotgun (WGS) entry which is preliminary data.</text>
</comment>
<keyword evidence="2" id="KW-1133">Transmembrane helix</keyword>